<sequence>MSETHPDQNPTDNPPPIEQQREELAETVDALAAKLDVPARVNEAASKTAHTAQVKAQENQTVLIGAAVAAVVALGAFIVIRRRRR</sequence>
<dbReference type="AlphaFoldDB" id="A0AAX3TB29"/>
<name>A0AAX3TB29_9ACTN</name>
<evidence type="ECO:0000256" key="1">
    <source>
        <dbReference type="SAM" id="Phobius"/>
    </source>
</evidence>
<keyword evidence="1" id="KW-0812">Transmembrane</keyword>
<evidence type="ECO:0000313" key="2">
    <source>
        <dbReference type="EMBL" id="WFP26026.1"/>
    </source>
</evidence>
<dbReference type="RefSeq" id="WP_068970279.1">
    <property type="nucleotide sequence ID" value="NZ_CBDRND010000010.1"/>
</dbReference>
<dbReference type="Pfam" id="PF12277">
    <property type="entry name" value="DUF3618"/>
    <property type="match status" value="1"/>
</dbReference>
<feature type="transmembrane region" description="Helical" evidence="1">
    <location>
        <begin position="62"/>
        <end position="80"/>
    </location>
</feature>
<keyword evidence="1" id="KW-1133">Transmembrane helix</keyword>
<gene>
    <name evidence="2" type="ORF">P9A14_05835</name>
</gene>
<accession>A0AAX3TB29</accession>
<keyword evidence="1" id="KW-0472">Membrane</keyword>
<dbReference type="EMBL" id="CP121270">
    <property type="protein sequence ID" value="WFP26026.1"/>
    <property type="molecule type" value="Genomic_DNA"/>
</dbReference>
<dbReference type="InterPro" id="IPR022062">
    <property type="entry name" value="DUF3618"/>
</dbReference>
<dbReference type="Proteomes" id="UP001213504">
    <property type="component" value="Chromosome"/>
</dbReference>
<reference evidence="2" key="1">
    <citation type="submission" date="2023-04" db="EMBL/GenBank/DDBJ databases">
        <title>Complete genome sequence of a phthalic acid esters degrading bacterial strain.</title>
        <authorList>
            <person name="Weng L."/>
            <person name="Jia Y."/>
            <person name="Ren L."/>
        </authorList>
    </citation>
    <scope>NUCLEOTIDE SEQUENCE</scope>
    <source>
        <strain evidence="2">RL-LY01</strain>
    </source>
</reference>
<protein>
    <submittedName>
        <fullName evidence="2">DUF3618 domain-containing protein</fullName>
    </submittedName>
</protein>
<evidence type="ECO:0000313" key="3">
    <source>
        <dbReference type="Proteomes" id="UP001213504"/>
    </source>
</evidence>
<proteinExistence type="predicted"/>
<organism evidence="2 3">
    <name type="scientific">Gordonia hongkongensis</name>
    <dbReference type="NCBI Taxonomy" id="1701090"/>
    <lineage>
        <taxon>Bacteria</taxon>
        <taxon>Bacillati</taxon>
        <taxon>Actinomycetota</taxon>
        <taxon>Actinomycetes</taxon>
        <taxon>Mycobacteriales</taxon>
        <taxon>Gordoniaceae</taxon>
        <taxon>Gordonia</taxon>
    </lineage>
</organism>